<keyword evidence="2" id="KW-1185">Reference proteome</keyword>
<accession>A0A4U5PAX1</accession>
<evidence type="ECO:0000313" key="2">
    <source>
        <dbReference type="Proteomes" id="UP000298663"/>
    </source>
</evidence>
<organism evidence="1 2">
    <name type="scientific">Steinernema carpocapsae</name>
    <name type="common">Entomopathogenic nematode</name>
    <dbReference type="NCBI Taxonomy" id="34508"/>
    <lineage>
        <taxon>Eukaryota</taxon>
        <taxon>Metazoa</taxon>
        <taxon>Ecdysozoa</taxon>
        <taxon>Nematoda</taxon>
        <taxon>Chromadorea</taxon>
        <taxon>Rhabditida</taxon>
        <taxon>Tylenchina</taxon>
        <taxon>Panagrolaimomorpha</taxon>
        <taxon>Strongyloidoidea</taxon>
        <taxon>Steinernematidae</taxon>
        <taxon>Steinernema</taxon>
    </lineage>
</organism>
<dbReference type="AlphaFoldDB" id="A0A4U5PAX1"/>
<gene>
    <name evidence="1" type="ORF">L596_007904</name>
</gene>
<reference evidence="1 2" key="2">
    <citation type="journal article" date="2019" name="G3 (Bethesda)">
        <title>Hybrid Assembly of the Genome of the Entomopathogenic Nematode Steinernema carpocapsae Identifies the X-Chromosome.</title>
        <authorList>
            <person name="Serra L."/>
            <person name="Macchietto M."/>
            <person name="Macias-Munoz A."/>
            <person name="McGill C.J."/>
            <person name="Rodriguez I.M."/>
            <person name="Rodriguez B."/>
            <person name="Murad R."/>
            <person name="Mortazavi A."/>
        </authorList>
    </citation>
    <scope>NUCLEOTIDE SEQUENCE [LARGE SCALE GENOMIC DNA]</scope>
    <source>
        <strain evidence="1 2">ALL</strain>
    </source>
</reference>
<sequence>MKSKMARAQSVDEKRKLADEWIAKKKIFEGRLKIGEMKGWGADGEICSATWMIAPKPMNVCVKTAREDAEEELQQVSHFCLL</sequence>
<dbReference type="Proteomes" id="UP000298663">
    <property type="component" value="Unassembled WGS sequence"/>
</dbReference>
<reference evidence="1 2" key="1">
    <citation type="journal article" date="2015" name="Genome Biol.">
        <title>Comparative genomics of Steinernema reveals deeply conserved gene regulatory networks.</title>
        <authorList>
            <person name="Dillman A.R."/>
            <person name="Macchietto M."/>
            <person name="Porter C.F."/>
            <person name="Rogers A."/>
            <person name="Williams B."/>
            <person name="Antoshechkin I."/>
            <person name="Lee M.M."/>
            <person name="Goodwin Z."/>
            <person name="Lu X."/>
            <person name="Lewis E.E."/>
            <person name="Goodrich-Blair H."/>
            <person name="Stock S.P."/>
            <person name="Adams B.J."/>
            <person name="Sternberg P.W."/>
            <person name="Mortazavi A."/>
        </authorList>
    </citation>
    <scope>NUCLEOTIDE SEQUENCE [LARGE SCALE GENOMIC DNA]</scope>
    <source>
        <strain evidence="1 2">ALL</strain>
    </source>
</reference>
<evidence type="ECO:0000313" key="1">
    <source>
        <dbReference type="EMBL" id="TKR93448.1"/>
    </source>
</evidence>
<name>A0A4U5PAX1_STECR</name>
<comment type="caution">
    <text evidence="1">The sequence shown here is derived from an EMBL/GenBank/DDBJ whole genome shotgun (WGS) entry which is preliminary data.</text>
</comment>
<dbReference type="EMBL" id="AZBU02000002">
    <property type="protein sequence ID" value="TKR93448.1"/>
    <property type="molecule type" value="Genomic_DNA"/>
</dbReference>
<proteinExistence type="predicted"/>
<protein>
    <submittedName>
        <fullName evidence="1">Uncharacterized protein</fullName>
    </submittedName>
</protein>